<dbReference type="InterPro" id="IPR037041">
    <property type="entry name" value="Trigger_fac_C_sf"/>
</dbReference>
<comment type="catalytic activity">
    <reaction evidence="1 11">
        <text>[protein]-peptidylproline (omega=180) = [protein]-peptidylproline (omega=0)</text>
        <dbReference type="Rhea" id="RHEA:16237"/>
        <dbReference type="Rhea" id="RHEA-COMP:10747"/>
        <dbReference type="Rhea" id="RHEA-COMP:10748"/>
        <dbReference type="ChEBI" id="CHEBI:83833"/>
        <dbReference type="ChEBI" id="CHEBI:83834"/>
        <dbReference type="EC" id="5.2.1.8"/>
    </reaction>
</comment>
<comment type="subcellular location">
    <subcellularLocation>
        <location evidence="11">Cytoplasm</location>
    </subcellularLocation>
    <text evidence="11">About half TF is bound to the ribosome near the polypeptide exit tunnel while the other half is free in the cytoplasm.</text>
</comment>
<dbReference type="InterPro" id="IPR046357">
    <property type="entry name" value="PPIase_dom_sf"/>
</dbReference>
<dbReference type="EMBL" id="JADLZT010000003">
    <property type="protein sequence ID" value="MBF6023627.1"/>
    <property type="molecule type" value="Genomic_DNA"/>
</dbReference>
<dbReference type="Gene3D" id="3.10.50.40">
    <property type="match status" value="1"/>
</dbReference>
<name>A0ABS0B4Z6_9GAMM</name>
<dbReference type="SUPFAM" id="SSF54534">
    <property type="entry name" value="FKBP-like"/>
    <property type="match status" value="1"/>
</dbReference>
<evidence type="ECO:0000256" key="7">
    <source>
        <dbReference type="ARBA" id="ARBA00023186"/>
    </source>
</evidence>
<evidence type="ECO:0000256" key="4">
    <source>
        <dbReference type="ARBA" id="ARBA00016902"/>
    </source>
</evidence>
<feature type="domain" description="Trigger factor ribosome-binding bacterial" evidence="12">
    <location>
        <begin position="1"/>
        <end position="143"/>
    </location>
</feature>
<dbReference type="GO" id="GO:0003755">
    <property type="term" value="F:peptidyl-prolyl cis-trans isomerase activity"/>
    <property type="evidence" value="ECO:0007669"/>
    <property type="project" value="UniProtKB-EC"/>
</dbReference>
<keyword evidence="5 11" id="KW-0132">Cell division</keyword>
<protein>
    <recommendedName>
        <fullName evidence="4 11">Trigger factor</fullName>
        <shortName evidence="11">TF</shortName>
        <ecNumber evidence="3 11">5.2.1.8</ecNumber>
    </recommendedName>
    <alternativeName>
        <fullName evidence="10 11">PPIase</fullName>
    </alternativeName>
</protein>
<dbReference type="EC" id="5.2.1.8" evidence="3 11"/>
<keyword evidence="7 11" id="KW-0143">Chaperone</keyword>
<comment type="domain">
    <text evidence="11">Consists of 3 domains; the N-terminus binds the ribosome, the middle domain has PPIase activity, while the C-terminus has intrinsic chaperone activity on its own.</text>
</comment>
<dbReference type="Pfam" id="PF05698">
    <property type="entry name" value="Trigger_C"/>
    <property type="match status" value="1"/>
</dbReference>
<evidence type="ECO:0000256" key="6">
    <source>
        <dbReference type="ARBA" id="ARBA00023110"/>
    </source>
</evidence>
<dbReference type="RefSeq" id="WP_194930222.1">
    <property type="nucleotide sequence ID" value="NZ_JADLZT010000003.1"/>
</dbReference>
<keyword evidence="15" id="KW-1185">Reference proteome</keyword>
<keyword evidence="8 11" id="KW-0413">Isomerase</keyword>
<proteinExistence type="inferred from homology"/>
<dbReference type="Gene3D" id="1.10.3120.10">
    <property type="entry name" value="Trigger factor, C-terminal domain"/>
    <property type="match status" value="1"/>
</dbReference>
<dbReference type="HAMAP" id="MF_00303">
    <property type="entry name" value="Trigger_factor_Tig"/>
    <property type="match status" value="1"/>
</dbReference>
<comment type="similarity">
    <text evidence="2 11">Belongs to the FKBP-type PPIase family. Tig subfamily.</text>
</comment>
<dbReference type="InterPro" id="IPR008880">
    <property type="entry name" value="Trigger_fac_C"/>
</dbReference>
<evidence type="ECO:0000259" key="12">
    <source>
        <dbReference type="Pfam" id="PF05697"/>
    </source>
</evidence>
<dbReference type="SUPFAM" id="SSF109998">
    <property type="entry name" value="Triger factor/SurA peptide-binding domain-like"/>
    <property type="match status" value="1"/>
</dbReference>
<evidence type="ECO:0000256" key="2">
    <source>
        <dbReference type="ARBA" id="ARBA00005464"/>
    </source>
</evidence>
<dbReference type="Gene3D" id="3.30.70.1050">
    <property type="entry name" value="Trigger factor ribosome-binding domain"/>
    <property type="match status" value="1"/>
</dbReference>
<dbReference type="InterPro" id="IPR036611">
    <property type="entry name" value="Trigger_fac_ribosome-bd_sf"/>
</dbReference>
<evidence type="ECO:0000259" key="13">
    <source>
        <dbReference type="Pfam" id="PF05698"/>
    </source>
</evidence>
<evidence type="ECO:0000256" key="9">
    <source>
        <dbReference type="ARBA" id="ARBA00023306"/>
    </source>
</evidence>
<evidence type="ECO:0000256" key="8">
    <source>
        <dbReference type="ARBA" id="ARBA00023235"/>
    </source>
</evidence>
<keyword evidence="6 11" id="KW-0697">Rotamase</keyword>
<reference evidence="14 15" key="1">
    <citation type="submission" date="2020-11" db="EMBL/GenBank/DDBJ databases">
        <title>Draft Genome Sequence and Secondary Metabolite Biosynthetic Potential of the Lysobacter niastensis Type strain DSM 18481.</title>
        <authorList>
            <person name="Turrini P."/>
            <person name="Artuso I."/>
            <person name="Tescari M."/>
            <person name="Lugli G.A."/>
            <person name="Frangipani E."/>
            <person name="Ventura M."/>
            <person name="Visca P."/>
        </authorList>
    </citation>
    <scope>NUCLEOTIDE SEQUENCE [LARGE SCALE GENOMIC DNA]</scope>
    <source>
        <strain evidence="14 15">DSM 18481</strain>
    </source>
</reference>
<gene>
    <name evidence="11" type="primary">tig</name>
    <name evidence="14" type="ORF">IU514_06250</name>
</gene>
<comment type="function">
    <text evidence="11">Involved in protein export. Acts as a chaperone by maintaining the newly synthesized protein in an open conformation. Functions as a peptidyl-prolyl cis-trans isomerase.</text>
</comment>
<evidence type="ECO:0000256" key="3">
    <source>
        <dbReference type="ARBA" id="ARBA00013194"/>
    </source>
</evidence>
<evidence type="ECO:0000256" key="10">
    <source>
        <dbReference type="ARBA" id="ARBA00029986"/>
    </source>
</evidence>
<dbReference type="InterPro" id="IPR027304">
    <property type="entry name" value="Trigger_fact/SurA_dom_sf"/>
</dbReference>
<evidence type="ECO:0000313" key="14">
    <source>
        <dbReference type="EMBL" id="MBF6023627.1"/>
    </source>
</evidence>
<dbReference type="InterPro" id="IPR005215">
    <property type="entry name" value="Trig_fac"/>
</dbReference>
<dbReference type="PANTHER" id="PTHR30560:SF3">
    <property type="entry name" value="TRIGGER FACTOR-LIKE PROTEIN TIG, CHLOROPLASTIC"/>
    <property type="match status" value="1"/>
</dbReference>
<comment type="caution">
    <text evidence="14">The sequence shown here is derived from an EMBL/GenBank/DDBJ whole genome shotgun (WGS) entry which is preliminary data.</text>
</comment>
<dbReference type="InterPro" id="IPR008881">
    <property type="entry name" value="Trigger_fac_ribosome-bd_bac"/>
</dbReference>
<dbReference type="Proteomes" id="UP001429984">
    <property type="component" value="Unassembled WGS sequence"/>
</dbReference>
<keyword evidence="9 11" id="KW-0131">Cell cycle</keyword>
<feature type="domain" description="Trigger factor C-terminal" evidence="13">
    <location>
        <begin position="263"/>
        <end position="416"/>
    </location>
</feature>
<dbReference type="Pfam" id="PF05697">
    <property type="entry name" value="Trigger_N"/>
    <property type="match status" value="1"/>
</dbReference>
<keyword evidence="11" id="KW-0963">Cytoplasm</keyword>
<accession>A0ABS0B4Z6</accession>
<dbReference type="PANTHER" id="PTHR30560">
    <property type="entry name" value="TRIGGER FACTOR CHAPERONE AND PEPTIDYL-PROLYL CIS/TRANS ISOMERASE"/>
    <property type="match status" value="1"/>
</dbReference>
<evidence type="ECO:0000256" key="11">
    <source>
        <dbReference type="HAMAP-Rule" id="MF_00303"/>
    </source>
</evidence>
<evidence type="ECO:0000256" key="1">
    <source>
        <dbReference type="ARBA" id="ARBA00000971"/>
    </source>
</evidence>
<organism evidence="14 15">
    <name type="scientific">Lysobacter niastensis</name>
    <dbReference type="NCBI Taxonomy" id="380629"/>
    <lineage>
        <taxon>Bacteria</taxon>
        <taxon>Pseudomonadati</taxon>
        <taxon>Pseudomonadota</taxon>
        <taxon>Gammaproteobacteria</taxon>
        <taxon>Lysobacterales</taxon>
        <taxon>Lysobacteraceae</taxon>
        <taxon>Lysobacter</taxon>
    </lineage>
</organism>
<evidence type="ECO:0000256" key="5">
    <source>
        <dbReference type="ARBA" id="ARBA00022618"/>
    </source>
</evidence>
<dbReference type="PIRSF" id="PIRSF003095">
    <property type="entry name" value="Trigger_factor"/>
    <property type="match status" value="1"/>
</dbReference>
<dbReference type="SUPFAM" id="SSF102735">
    <property type="entry name" value="Trigger factor ribosome-binding domain"/>
    <property type="match status" value="1"/>
</dbReference>
<sequence>MQVSVESLGNLERRMTFSLPADRLEAVVGGRLREIARGAKIKGFRPGKVPAKVIEQRFGQQVRAEALDGMLREGFSNAVRQESLQIAGNPQIVQADGSEGELAYVATFEVVPEFGDIDMAKLNVIRHTAEVSDTDIDAMIDNLRLQRRTWNVVERAAAAGDAVEIETWSQIGDERLPAEGVERGVTAIGSGAMFPAIESALVGMKTGEEKQVEVEFPADWRVPQFAGRKVQVHLKATKVSEPVLPEVDAGFIKSFGVRSGDADQFRADIRSNLERELKGALMTRLRREVGEQLIAAYAHVEMPPKLVENEARDLAFQTFEQARRQGRAVGEIPADAYQGFMDPARKRVLVGLLVGEIARRNQLMLDPRRVTETLNLIASTYEEPQQVIELYRNDQQLMSGLQARVMEEQVIDWIAERAQHTEQALSFSDAIRQ</sequence>
<dbReference type="NCBIfam" id="TIGR00115">
    <property type="entry name" value="tig"/>
    <property type="match status" value="1"/>
</dbReference>
<evidence type="ECO:0000313" key="15">
    <source>
        <dbReference type="Proteomes" id="UP001429984"/>
    </source>
</evidence>